<gene>
    <name evidence="2" type="ORF">HHL09_01185</name>
</gene>
<dbReference type="KEGG" id="luo:HHL09_01185"/>
<dbReference type="InterPro" id="IPR045584">
    <property type="entry name" value="Pilin-like"/>
</dbReference>
<proteinExistence type="predicted"/>
<dbReference type="RefSeq" id="WP_169452677.1">
    <property type="nucleotide sequence ID" value="NZ_CP051774.1"/>
</dbReference>
<protein>
    <recommendedName>
        <fullName evidence="1">Type II secretion system protein GspG C-terminal domain-containing protein</fullName>
    </recommendedName>
</protein>
<dbReference type="Pfam" id="PF08334">
    <property type="entry name" value="T2SSG"/>
    <property type="match status" value="1"/>
</dbReference>
<organism evidence="2 3">
    <name type="scientific">Luteolibacter luteus</name>
    <dbReference type="NCBI Taxonomy" id="2728835"/>
    <lineage>
        <taxon>Bacteria</taxon>
        <taxon>Pseudomonadati</taxon>
        <taxon>Verrucomicrobiota</taxon>
        <taxon>Verrucomicrobiia</taxon>
        <taxon>Verrucomicrobiales</taxon>
        <taxon>Verrucomicrobiaceae</taxon>
        <taxon>Luteolibacter</taxon>
    </lineage>
</organism>
<dbReference type="Gene3D" id="3.30.700.10">
    <property type="entry name" value="Glycoprotein, Type 4 Pilin"/>
    <property type="match status" value="1"/>
</dbReference>
<dbReference type="Proteomes" id="UP000501812">
    <property type="component" value="Chromosome"/>
</dbReference>
<name>A0A858RBR9_9BACT</name>
<dbReference type="EMBL" id="CP051774">
    <property type="protein sequence ID" value="QJE94456.1"/>
    <property type="molecule type" value="Genomic_DNA"/>
</dbReference>
<sequence length="176" mass="18843">MKTRSKRLLLLAGAIVFIGGLLYFRGDLLPEDEAVAEVKKPLRVLPPKPKPLPAEVTALPVAAEASAGLGAKDGSAEDDLATIELLLSSYGRNHGGHPTGENEEITAALLGKNDKRVAYLQRGGSYLDQAGRLLDRWGHPYVFHSLTANWTELRSAGPDGELFTTDDVVRGGSEAE</sequence>
<keyword evidence="3" id="KW-1185">Reference proteome</keyword>
<dbReference type="InterPro" id="IPR013545">
    <property type="entry name" value="T2SS_protein-GspG_C"/>
</dbReference>
<accession>A0A858RBR9</accession>
<dbReference type="AlphaFoldDB" id="A0A858RBR9"/>
<evidence type="ECO:0000313" key="3">
    <source>
        <dbReference type="Proteomes" id="UP000501812"/>
    </source>
</evidence>
<feature type="domain" description="Type II secretion system protein GspG C-terminal" evidence="1">
    <location>
        <begin position="71"/>
        <end position="166"/>
    </location>
</feature>
<dbReference type="SUPFAM" id="SSF54523">
    <property type="entry name" value="Pili subunits"/>
    <property type="match status" value="1"/>
</dbReference>
<evidence type="ECO:0000259" key="1">
    <source>
        <dbReference type="Pfam" id="PF08334"/>
    </source>
</evidence>
<evidence type="ECO:0000313" key="2">
    <source>
        <dbReference type="EMBL" id="QJE94456.1"/>
    </source>
</evidence>
<reference evidence="2 3" key="1">
    <citation type="submission" date="2020-04" db="EMBL/GenBank/DDBJ databases">
        <title>Luteolibacter sp. G-1-1-1 isolated from soil.</title>
        <authorList>
            <person name="Dahal R.H."/>
        </authorList>
    </citation>
    <scope>NUCLEOTIDE SEQUENCE [LARGE SCALE GENOMIC DNA]</scope>
    <source>
        <strain evidence="2 3">G-1-1-1</strain>
    </source>
</reference>